<reference evidence="16" key="1">
    <citation type="journal article" date="2017" name="Plant J.">
        <title>The pomegranate (Punica granatum L.) genome and the genomics of punicalagin biosynthesis.</title>
        <authorList>
            <person name="Qin G."/>
            <person name="Xu C."/>
            <person name="Ming R."/>
            <person name="Tang H."/>
            <person name="Guyot R."/>
            <person name="Kramer E.M."/>
            <person name="Hu Y."/>
            <person name="Yi X."/>
            <person name="Qi Y."/>
            <person name="Xu X."/>
            <person name="Gao Z."/>
            <person name="Pan H."/>
            <person name="Jian J."/>
            <person name="Tian Y."/>
            <person name="Yue Z."/>
            <person name="Xu Y."/>
        </authorList>
    </citation>
    <scope>NUCLEOTIDE SEQUENCE [LARGE SCALE GENOMIC DNA]</scope>
    <source>
        <strain evidence="16">cv. Dabenzi</strain>
    </source>
</reference>
<dbReference type="InterPro" id="IPR014710">
    <property type="entry name" value="RmlC-like_jellyroll"/>
</dbReference>
<comment type="subcellular location">
    <subcellularLocation>
        <location evidence="1 13">Secreted</location>
        <location evidence="1 13">Extracellular space</location>
        <location evidence="1 13">Apoplast</location>
    </subcellularLocation>
</comment>
<dbReference type="GO" id="GO:0009506">
    <property type="term" value="C:plasmodesma"/>
    <property type="evidence" value="ECO:0007669"/>
    <property type="project" value="UniProtKB-ARBA"/>
</dbReference>
<evidence type="ECO:0000313" key="18">
    <source>
        <dbReference type="RefSeq" id="XP_031384346.1"/>
    </source>
</evidence>
<feature type="binding site" evidence="10">
    <location>
        <position position="124"/>
    </location>
    <ligand>
        <name>oxalate</name>
        <dbReference type="ChEBI" id="CHEBI:30623"/>
    </ligand>
</feature>
<evidence type="ECO:0000256" key="9">
    <source>
        <dbReference type="ARBA" id="ARBA00023211"/>
    </source>
</evidence>
<reference evidence="15" key="2">
    <citation type="submission" date="2017-06" db="EMBL/GenBank/DDBJ databases">
        <title>The pomegranate genome and the genomics of punicalagin biosynthesis.</title>
        <authorList>
            <person name="Xu C."/>
        </authorList>
    </citation>
    <scope>NUCLEOTIDE SEQUENCE [LARGE SCALE GENOMIC DNA]</scope>
    <source>
        <tissue evidence="15">Fresh leaf</tissue>
    </source>
</reference>
<dbReference type="Proteomes" id="UP000197138">
    <property type="component" value="Unassembled WGS sequence"/>
</dbReference>
<evidence type="ECO:0000313" key="15">
    <source>
        <dbReference type="EMBL" id="OWM79093.1"/>
    </source>
</evidence>
<sequence>MLPKLILSLLLSPLQYCLLTVASDPDPVQDYCIPNPRFNPNIIRTHKLLSSILPCKNASEVTAHDFVFSGMKNFVPNFSDTGLSTISVSPTLFPGLNTLGMSFSRAELDVGGINPPHFHPRATEIAFLVKGSIYSGFVDSSNRVFAKVIQAGEVTVYPRGLVHFQMNVGDKPAMIFGSFNSQNPGIQKIPAAVFGSGIEEELLEKAFGMSSRQIGLMRKRFEPKKAK</sequence>
<dbReference type="OrthoDB" id="1921208at2759"/>
<evidence type="ECO:0000256" key="6">
    <source>
        <dbReference type="ARBA" id="ARBA00022729"/>
    </source>
</evidence>
<dbReference type="GO" id="GO:0030145">
    <property type="term" value="F:manganese ion binding"/>
    <property type="evidence" value="ECO:0007669"/>
    <property type="project" value="UniProtKB-UniRule"/>
</dbReference>
<keyword evidence="6 13" id="KW-0732">Signal</keyword>
<evidence type="ECO:0000256" key="13">
    <source>
        <dbReference type="RuleBase" id="RU366015"/>
    </source>
</evidence>
<evidence type="ECO:0000256" key="7">
    <source>
        <dbReference type="ARBA" id="ARBA00023157"/>
    </source>
</evidence>
<evidence type="ECO:0000256" key="10">
    <source>
        <dbReference type="PIRSR" id="PIRSR601929-1"/>
    </source>
</evidence>
<evidence type="ECO:0000259" key="14">
    <source>
        <dbReference type="SMART" id="SM00835"/>
    </source>
</evidence>
<dbReference type="SMART" id="SM00835">
    <property type="entry name" value="Cupin_1"/>
    <property type="match status" value="1"/>
</dbReference>
<dbReference type="Proteomes" id="UP000515151">
    <property type="component" value="Chromosome 2"/>
</dbReference>
<dbReference type="InterPro" id="IPR001929">
    <property type="entry name" value="Germin"/>
</dbReference>
<dbReference type="GeneID" id="116198138"/>
<keyword evidence="17" id="KW-1185">Reference proteome</keyword>
<accession>A0A218X2B1</accession>
<evidence type="ECO:0000256" key="3">
    <source>
        <dbReference type="ARBA" id="ARBA00022523"/>
    </source>
</evidence>
<feature type="binding site" evidence="11">
    <location>
        <position position="119"/>
    </location>
    <ligand>
        <name>Mn(2+)</name>
        <dbReference type="ChEBI" id="CHEBI:29035"/>
    </ligand>
</feature>
<feature type="binding site" evidence="10">
    <location>
        <position position="119"/>
    </location>
    <ligand>
        <name>oxalate</name>
        <dbReference type="ChEBI" id="CHEBI:30623"/>
    </ligand>
</feature>
<organism evidence="15 16">
    <name type="scientific">Punica granatum</name>
    <name type="common">Pomegranate</name>
    <dbReference type="NCBI Taxonomy" id="22663"/>
    <lineage>
        <taxon>Eukaryota</taxon>
        <taxon>Viridiplantae</taxon>
        <taxon>Streptophyta</taxon>
        <taxon>Embryophyta</taxon>
        <taxon>Tracheophyta</taxon>
        <taxon>Spermatophyta</taxon>
        <taxon>Magnoliopsida</taxon>
        <taxon>eudicotyledons</taxon>
        <taxon>Gunneridae</taxon>
        <taxon>Pentapetalae</taxon>
        <taxon>rosids</taxon>
        <taxon>malvids</taxon>
        <taxon>Myrtales</taxon>
        <taxon>Lythraceae</taxon>
        <taxon>Punica</taxon>
    </lineage>
</organism>
<feature type="binding site" evidence="11">
    <location>
        <position position="163"/>
    </location>
    <ligand>
        <name>Mn(2+)</name>
        <dbReference type="ChEBI" id="CHEBI:29035"/>
    </ligand>
</feature>
<evidence type="ECO:0000256" key="11">
    <source>
        <dbReference type="PIRSR" id="PIRSR601929-2"/>
    </source>
</evidence>
<keyword evidence="3 13" id="KW-0052">Apoplast</keyword>
<dbReference type="PRINTS" id="PR00325">
    <property type="entry name" value="GERMIN"/>
</dbReference>
<feature type="disulfide bond" evidence="12">
    <location>
        <begin position="32"/>
        <end position="55"/>
    </location>
</feature>
<feature type="binding site" evidence="10">
    <location>
        <position position="114"/>
    </location>
    <ligand>
        <name>oxalate</name>
        <dbReference type="ChEBI" id="CHEBI:30623"/>
    </ligand>
</feature>
<evidence type="ECO:0000313" key="17">
    <source>
        <dbReference type="Proteomes" id="UP000515151"/>
    </source>
</evidence>
<dbReference type="CDD" id="cd02241">
    <property type="entry name" value="cupin_OxOx"/>
    <property type="match status" value="1"/>
</dbReference>
<gene>
    <name evidence="18" type="primary">LOC116198138</name>
    <name evidence="15" type="ORF">CDL15_Pgr003264</name>
</gene>
<evidence type="ECO:0000256" key="2">
    <source>
        <dbReference type="ARBA" id="ARBA00007456"/>
    </source>
</evidence>
<proteinExistence type="inferred from homology"/>
<keyword evidence="4 13" id="KW-0964">Secreted</keyword>
<feature type="chain" id="PRO_5044514698" description="Germin-like protein" evidence="13">
    <location>
        <begin position="23"/>
        <end position="227"/>
    </location>
</feature>
<feature type="domain" description="Cupin type-1" evidence="14">
    <location>
        <begin position="72"/>
        <end position="215"/>
    </location>
</feature>
<dbReference type="PROSITE" id="PS00725">
    <property type="entry name" value="GERMIN"/>
    <property type="match status" value="1"/>
</dbReference>
<dbReference type="RefSeq" id="XP_031384346.1">
    <property type="nucleotide sequence ID" value="XM_031528486.1"/>
</dbReference>
<evidence type="ECO:0000256" key="8">
    <source>
        <dbReference type="ARBA" id="ARBA00023180"/>
    </source>
</evidence>
<evidence type="ECO:0000256" key="5">
    <source>
        <dbReference type="ARBA" id="ARBA00022723"/>
    </source>
</evidence>
<reference evidence="18" key="4">
    <citation type="submission" date="2025-04" db="UniProtKB">
        <authorList>
            <consortium name="RefSeq"/>
        </authorList>
    </citation>
    <scope>IDENTIFICATION</scope>
    <source>
        <tissue evidence="18">Leaf</tissue>
    </source>
</reference>
<reference evidence="17" key="3">
    <citation type="journal article" date="2020" name="Plant Biotechnol. J.">
        <title>The pomegranate (Punica granatum L.) draft genome dissects genetic divergence between soft- and hard-seeded cultivars.</title>
        <authorList>
            <person name="Luo X."/>
            <person name="Li H."/>
            <person name="Wu Z."/>
            <person name="Yao W."/>
            <person name="Zhao P."/>
            <person name="Cao D."/>
            <person name="Yu H."/>
            <person name="Li K."/>
            <person name="Poudel K."/>
            <person name="Zhao D."/>
            <person name="Zhang F."/>
            <person name="Xia X."/>
            <person name="Chen L."/>
            <person name="Wang Q."/>
            <person name="Jing D."/>
            <person name="Cao S."/>
        </authorList>
    </citation>
    <scope>NUCLEOTIDE SEQUENCE [LARGE SCALE GENOMIC DNA]</scope>
</reference>
<dbReference type="InterPro" id="IPR019780">
    <property type="entry name" value="Germin_Mn-BS"/>
</dbReference>
<keyword evidence="9 10" id="KW-0464">Manganese</keyword>
<keyword evidence="5 10" id="KW-0479">Metal-binding</keyword>
<feature type="binding site" evidence="11">
    <location>
        <position position="117"/>
    </location>
    <ligand>
        <name>Mn(2+)</name>
        <dbReference type="ChEBI" id="CHEBI:29035"/>
    </ligand>
</feature>
<keyword evidence="7 12" id="KW-1015">Disulfide bond</keyword>
<dbReference type="Pfam" id="PF00190">
    <property type="entry name" value="Cupin_1"/>
    <property type="match status" value="1"/>
</dbReference>
<protein>
    <recommendedName>
        <fullName evidence="13">Germin-like protein</fullName>
    </recommendedName>
</protein>
<dbReference type="InterPro" id="IPR006045">
    <property type="entry name" value="Cupin_1"/>
</dbReference>
<dbReference type="GO" id="GO:0048046">
    <property type="term" value="C:apoplast"/>
    <property type="evidence" value="ECO:0007669"/>
    <property type="project" value="UniProtKB-SubCell"/>
</dbReference>
<dbReference type="EMBL" id="MTKT01002492">
    <property type="protein sequence ID" value="OWM79093.1"/>
    <property type="molecule type" value="Genomic_DNA"/>
</dbReference>
<dbReference type="InterPro" id="IPR011051">
    <property type="entry name" value="RmlC_Cupin_sf"/>
</dbReference>
<dbReference type="Gene3D" id="2.60.120.10">
    <property type="entry name" value="Jelly Rolls"/>
    <property type="match status" value="1"/>
</dbReference>
<feature type="binding site" evidence="11">
    <location>
        <position position="124"/>
    </location>
    <ligand>
        <name>Mn(2+)</name>
        <dbReference type="ChEBI" id="CHEBI:29035"/>
    </ligand>
</feature>
<evidence type="ECO:0000313" key="16">
    <source>
        <dbReference type="Proteomes" id="UP000197138"/>
    </source>
</evidence>
<dbReference type="SUPFAM" id="SSF51182">
    <property type="entry name" value="RmlC-like cupins"/>
    <property type="match status" value="1"/>
</dbReference>
<dbReference type="GO" id="GO:2000280">
    <property type="term" value="P:regulation of root development"/>
    <property type="evidence" value="ECO:0007669"/>
    <property type="project" value="UniProtKB-ARBA"/>
</dbReference>
<comment type="similarity">
    <text evidence="2 13">Belongs to the germin family.</text>
</comment>
<keyword evidence="8" id="KW-0325">Glycoprotein</keyword>
<dbReference type="AlphaFoldDB" id="A0A218X2B1"/>
<evidence type="ECO:0000256" key="4">
    <source>
        <dbReference type="ARBA" id="ARBA00022525"/>
    </source>
</evidence>
<evidence type="ECO:0000256" key="12">
    <source>
        <dbReference type="PIRSR" id="PIRSR601929-3"/>
    </source>
</evidence>
<name>A0A218X2B1_PUNGR</name>
<dbReference type="GO" id="GO:0010497">
    <property type="term" value="P:plasmodesmata-mediated intercellular transport"/>
    <property type="evidence" value="ECO:0007669"/>
    <property type="project" value="UniProtKB-ARBA"/>
</dbReference>
<evidence type="ECO:0000256" key="1">
    <source>
        <dbReference type="ARBA" id="ARBA00004271"/>
    </source>
</evidence>
<dbReference type="PANTHER" id="PTHR31238">
    <property type="entry name" value="GERMIN-LIKE PROTEIN SUBFAMILY 3 MEMBER 3"/>
    <property type="match status" value="1"/>
</dbReference>
<feature type="signal peptide" evidence="13">
    <location>
        <begin position="1"/>
        <end position="22"/>
    </location>
</feature>
<dbReference type="FunFam" id="2.60.120.10:FF:000025">
    <property type="entry name" value="germin-like protein subfamily 2 member 1"/>
    <property type="match status" value="1"/>
</dbReference>